<accession>A0AAV6TQT7</accession>
<dbReference type="InterPro" id="IPR036691">
    <property type="entry name" value="Endo/exonu/phosph_ase_sf"/>
</dbReference>
<protein>
    <submittedName>
        <fullName evidence="1">Uncharacterized protein</fullName>
    </submittedName>
</protein>
<dbReference type="GO" id="GO:0071897">
    <property type="term" value="P:DNA biosynthetic process"/>
    <property type="evidence" value="ECO:0007669"/>
    <property type="project" value="UniProtKB-ARBA"/>
</dbReference>
<reference evidence="1 2" key="1">
    <citation type="journal article" date="2022" name="Nat. Ecol. Evol.">
        <title>A masculinizing supergene underlies an exaggerated male reproductive morph in a spider.</title>
        <authorList>
            <person name="Hendrickx F."/>
            <person name="De Corte Z."/>
            <person name="Sonet G."/>
            <person name="Van Belleghem S.M."/>
            <person name="Kostlbacher S."/>
            <person name="Vangestel C."/>
        </authorList>
    </citation>
    <scope>NUCLEOTIDE SEQUENCE [LARGE SCALE GENOMIC DNA]</scope>
    <source>
        <strain evidence="1">W744_W776</strain>
    </source>
</reference>
<sequence length="220" mass="24218">MTARRSAKVFQSSSNALCLRKKVDEELDRLLEKGIIEPVKTSVWAAPVVPVLKRDGKVRICGDFKLTVNAATGNNCRAATGALSKFAMDNKIDIVIFQDIYQHNKTIMGLPPAWKTFMSAARTSGICIVNSNIICNESLNYPNSVFVNILTNSGGFLLGSVYSSPSSDLSSDVDVWAGELWNREVVVSGDLIAKNRSWDYNRNDQRGGGDTLLKMVRRDP</sequence>
<proteinExistence type="predicted"/>
<keyword evidence="2" id="KW-1185">Reference proteome</keyword>
<dbReference type="PANTHER" id="PTHR37984">
    <property type="entry name" value="PROTEIN CBG26694"/>
    <property type="match status" value="1"/>
</dbReference>
<dbReference type="Proteomes" id="UP000827092">
    <property type="component" value="Unassembled WGS sequence"/>
</dbReference>
<dbReference type="EMBL" id="JAFNEN010001482">
    <property type="protein sequence ID" value="KAG8173806.1"/>
    <property type="molecule type" value="Genomic_DNA"/>
</dbReference>
<dbReference type="AlphaFoldDB" id="A0AAV6TQT7"/>
<gene>
    <name evidence="1" type="ORF">JTE90_021801</name>
</gene>
<dbReference type="SUPFAM" id="SSF56672">
    <property type="entry name" value="DNA/RNA polymerases"/>
    <property type="match status" value="1"/>
</dbReference>
<dbReference type="InterPro" id="IPR043502">
    <property type="entry name" value="DNA/RNA_pol_sf"/>
</dbReference>
<dbReference type="PANTHER" id="PTHR37984:SF5">
    <property type="entry name" value="PROTEIN NYNRIN-LIKE"/>
    <property type="match status" value="1"/>
</dbReference>
<dbReference type="InterPro" id="IPR050951">
    <property type="entry name" value="Retrovirus_Pol_polyprotein"/>
</dbReference>
<evidence type="ECO:0000313" key="2">
    <source>
        <dbReference type="Proteomes" id="UP000827092"/>
    </source>
</evidence>
<dbReference type="Gene3D" id="3.10.10.10">
    <property type="entry name" value="HIV Type 1 Reverse Transcriptase, subunit A, domain 1"/>
    <property type="match status" value="1"/>
</dbReference>
<organism evidence="1 2">
    <name type="scientific">Oedothorax gibbosus</name>
    <dbReference type="NCBI Taxonomy" id="931172"/>
    <lineage>
        <taxon>Eukaryota</taxon>
        <taxon>Metazoa</taxon>
        <taxon>Ecdysozoa</taxon>
        <taxon>Arthropoda</taxon>
        <taxon>Chelicerata</taxon>
        <taxon>Arachnida</taxon>
        <taxon>Araneae</taxon>
        <taxon>Araneomorphae</taxon>
        <taxon>Entelegynae</taxon>
        <taxon>Araneoidea</taxon>
        <taxon>Linyphiidae</taxon>
        <taxon>Erigoninae</taxon>
        <taxon>Oedothorax</taxon>
    </lineage>
</organism>
<dbReference type="SUPFAM" id="SSF56219">
    <property type="entry name" value="DNase I-like"/>
    <property type="match status" value="1"/>
</dbReference>
<evidence type="ECO:0000313" key="1">
    <source>
        <dbReference type="EMBL" id="KAG8173806.1"/>
    </source>
</evidence>
<comment type="caution">
    <text evidence="1">The sequence shown here is derived from an EMBL/GenBank/DDBJ whole genome shotgun (WGS) entry which is preliminary data.</text>
</comment>
<name>A0AAV6TQT7_9ARAC</name>